<evidence type="ECO:0000313" key="2">
    <source>
        <dbReference type="EMBL" id="GAH11364.1"/>
    </source>
</evidence>
<evidence type="ECO:0000259" key="1">
    <source>
        <dbReference type="Pfam" id="PF14550"/>
    </source>
</evidence>
<organism evidence="2">
    <name type="scientific">marine sediment metagenome</name>
    <dbReference type="NCBI Taxonomy" id="412755"/>
    <lineage>
        <taxon>unclassified sequences</taxon>
        <taxon>metagenomes</taxon>
        <taxon>ecological metagenomes</taxon>
    </lineage>
</organism>
<feature type="non-terminal residue" evidence="2">
    <location>
        <position position="125"/>
    </location>
</feature>
<dbReference type="EMBL" id="BART01039174">
    <property type="protein sequence ID" value="GAH11364.1"/>
    <property type="molecule type" value="Genomic_DNA"/>
</dbReference>
<reference evidence="2" key="1">
    <citation type="journal article" date="2014" name="Front. Microbiol.">
        <title>High frequency of phylogenetically diverse reductive dehalogenase-homologous genes in deep subseafloor sedimentary metagenomes.</title>
        <authorList>
            <person name="Kawai M."/>
            <person name="Futagami T."/>
            <person name="Toyoda A."/>
            <person name="Takaki Y."/>
            <person name="Nishi S."/>
            <person name="Hori S."/>
            <person name="Arai W."/>
            <person name="Tsubouchi T."/>
            <person name="Morono Y."/>
            <person name="Uchiyama I."/>
            <person name="Ito T."/>
            <person name="Fujiyama A."/>
            <person name="Inagaki F."/>
            <person name="Takami H."/>
        </authorList>
    </citation>
    <scope>NUCLEOTIDE SEQUENCE</scope>
    <source>
        <strain evidence="2">Expedition CK06-06</strain>
    </source>
</reference>
<comment type="caution">
    <text evidence="2">The sequence shown here is derived from an EMBL/GenBank/DDBJ whole genome shotgun (WGS) entry which is preliminary data.</text>
</comment>
<feature type="domain" description="Phage-like element PBSX protein XkdF" evidence="1">
    <location>
        <begin position="3"/>
        <end position="105"/>
    </location>
</feature>
<proteinExistence type="predicted"/>
<protein>
    <recommendedName>
        <fullName evidence="1">Phage-like element PBSX protein XkdF domain-containing protein</fullName>
    </recommendedName>
</protein>
<dbReference type="InterPro" id="IPR027924">
    <property type="entry name" value="XkdF"/>
</dbReference>
<dbReference type="Pfam" id="PF14550">
    <property type="entry name" value="Peptidase_S78_2"/>
    <property type="match status" value="1"/>
</dbReference>
<accession>X1E2G1</accession>
<dbReference type="AlphaFoldDB" id="X1E2G1"/>
<feature type="non-terminal residue" evidence="2">
    <location>
        <position position="1"/>
    </location>
</feature>
<name>X1E2G1_9ZZZZ</name>
<sequence length="125" mass="14234">NLERRVVKGVVYAPNVADSWDEYMTADEIRKSSERFMMESQKVDSAHNFVAGDGHPVENYIAAKNDPDGFPEGAWIMGIKVTDNDTWQKVKDGKIRAFSWAGMVEYGDKKEVPSNWYNKDGQRVD</sequence>
<gene>
    <name evidence="2" type="ORF">S01H4_64537</name>
</gene>